<dbReference type="Gene3D" id="1.10.10.10">
    <property type="entry name" value="Winged helix-like DNA-binding domain superfamily/Winged helix DNA-binding domain"/>
    <property type="match status" value="1"/>
</dbReference>
<evidence type="ECO:0000313" key="3">
    <source>
        <dbReference type="Proteomes" id="UP000320693"/>
    </source>
</evidence>
<sequence length="165" mass="18054">MGMRMSQGVEWTLHVLLTLTWLDDDEPVAVGRLAAGHDLPAPYLNKQLQALAKADILESVPGSRGGFRLARPAASITLMDVVAAIEGTREAFRCAEIRKQGVGADLPSSAFRAPCAISASMRRAELAWRRELASRTIADIRAEVDERSPDAQRLTRSAYDRRPEG</sequence>
<organism evidence="2 3">
    <name type="scientific">Pseudonocardia saturnea</name>
    <dbReference type="NCBI Taxonomy" id="33909"/>
    <lineage>
        <taxon>Bacteria</taxon>
        <taxon>Bacillati</taxon>
        <taxon>Actinomycetota</taxon>
        <taxon>Actinomycetes</taxon>
        <taxon>Pseudonocardiales</taxon>
        <taxon>Pseudonocardiaceae</taxon>
        <taxon>Pseudonocardia</taxon>
    </lineage>
</organism>
<proteinExistence type="predicted"/>
<name>A0ABQ0RZJ5_9PSEU</name>
<dbReference type="EMBL" id="BJNH01000032">
    <property type="protein sequence ID" value="GEC26071.1"/>
    <property type="molecule type" value="Genomic_DNA"/>
</dbReference>
<evidence type="ECO:0000313" key="2">
    <source>
        <dbReference type="EMBL" id="GEC26071.1"/>
    </source>
</evidence>
<dbReference type="NCBIfam" id="TIGR00738">
    <property type="entry name" value="rrf2_super"/>
    <property type="match status" value="1"/>
</dbReference>
<gene>
    <name evidence="2" type="ORF">PSA01_31000</name>
</gene>
<evidence type="ECO:0000256" key="1">
    <source>
        <dbReference type="SAM" id="MobiDB-lite"/>
    </source>
</evidence>
<dbReference type="Pfam" id="PF02082">
    <property type="entry name" value="Rrf2"/>
    <property type="match status" value="1"/>
</dbReference>
<dbReference type="Proteomes" id="UP000320693">
    <property type="component" value="Unassembled WGS sequence"/>
</dbReference>
<protein>
    <submittedName>
        <fullName evidence="2">Transcriptional regulator</fullName>
    </submittedName>
</protein>
<keyword evidence="3" id="KW-1185">Reference proteome</keyword>
<accession>A0ABQ0RZJ5</accession>
<dbReference type="PROSITE" id="PS51197">
    <property type="entry name" value="HTH_RRF2_2"/>
    <property type="match status" value="1"/>
</dbReference>
<comment type="caution">
    <text evidence="2">The sequence shown here is derived from an EMBL/GenBank/DDBJ whole genome shotgun (WGS) entry which is preliminary data.</text>
</comment>
<feature type="region of interest" description="Disordered" evidence="1">
    <location>
        <begin position="146"/>
        <end position="165"/>
    </location>
</feature>
<dbReference type="SUPFAM" id="SSF46785">
    <property type="entry name" value="Winged helix' DNA-binding domain"/>
    <property type="match status" value="1"/>
</dbReference>
<dbReference type="InterPro" id="IPR036388">
    <property type="entry name" value="WH-like_DNA-bd_sf"/>
</dbReference>
<reference evidence="2 3" key="1">
    <citation type="submission" date="2019-06" db="EMBL/GenBank/DDBJ databases">
        <title>Whole genome shotgun sequence of Pseudonocardia saturnea NBRC 14499.</title>
        <authorList>
            <person name="Hosoyama A."/>
            <person name="Uohara A."/>
            <person name="Ohji S."/>
            <person name="Ichikawa N."/>
        </authorList>
    </citation>
    <scope>NUCLEOTIDE SEQUENCE [LARGE SCALE GENOMIC DNA]</scope>
    <source>
        <strain evidence="2 3">NBRC 14499</strain>
    </source>
</reference>
<dbReference type="InterPro" id="IPR036390">
    <property type="entry name" value="WH_DNA-bd_sf"/>
</dbReference>
<dbReference type="PANTHER" id="PTHR33221">
    <property type="entry name" value="WINGED HELIX-TURN-HELIX TRANSCRIPTIONAL REGULATOR, RRF2 FAMILY"/>
    <property type="match status" value="1"/>
</dbReference>
<dbReference type="InterPro" id="IPR000944">
    <property type="entry name" value="Tscrpt_reg_Rrf2"/>
</dbReference>
<dbReference type="PANTHER" id="PTHR33221:SF13">
    <property type="entry name" value="TRANSCRIPTIONAL REGULATOR-RELATED"/>
    <property type="match status" value="1"/>
</dbReference>